<dbReference type="InterPro" id="IPR032710">
    <property type="entry name" value="NTF2-like_dom_sf"/>
</dbReference>
<dbReference type="STRING" id="1280946.HY29_13695"/>
<evidence type="ECO:0000313" key="3">
    <source>
        <dbReference type="Proteomes" id="UP000027037"/>
    </source>
</evidence>
<accession>A0A062U8X5</accession>
<dbReference type="InterPro" id="IPR037401">
    <property type="entry name" value="SnoaL-like"/>
</dbReference>
<dbReference type="EMBL" id="AWFF01000035">
    <property type="protein sequence ID" value="KCZ54727.1"/>
    <property type="molecule type" value="Genomic_DNA"/>
</dbReference>
<organism evidence="2 3">
    <name type="scientific">Hyphomonas beringensis</name>
    <dbReference type="NCBI Taxonomy" id="1280946"/>
    <lineage>
        <taxon>Bacteria</taxon>
        <taxon>Pseudomonadati</taxon>
        <taxon>Pseudomonadota</taxon>
        <taxon>Alphaproteobacteria</taxon>
        <taxon>Hyphomonadales</taxon>
        <taxon>Hyphomonadaceae</taxon>
        <taxon>Hyphomonas</taxon>
    </lineage>
</organism>
<evidence type="ECO:0000313" key="2">
    <source>
        <dbReference type="EMBL" id="KCZ54727.1"/>
    </source>
</evidence>
<sequence length="177" mass="19965">MRDGIFAKPKELETLMGAPILDLNQSNIRPAKVMSHGSAPDAQALRQRVKDWCRSWPEGNRGGVFTRRASLAADSGIQLLSDFGKDVAISNSLTEYKALWRPILNDTFRNWDFRIVTPIDLRQTEEMAAVTFFASLNGTTHDDQEMSQLNAVSQIWQKISGDWQLVHEHTSVHSEGR</sequence>
<reference evidence="2 3" key="1">
    <citation type="journal article" date="2014" name="Antonie Van Leeuwenhoek">
        <title>Hyphomonas beringensis sp. nov. and Hyphomonas chukchiensis sp. nov., isolated from surface seawater of the Bering Sea and Chukchi Sea.</title>
        <authorList>
            <person name="Li C."/>
            <person name="Lai Q."/>
            <person name="Li G."/>
            <person name="Dong C."/>
            <person name="Wang J."/>
            <person name="Liao Y."/>
            <person name="Shao Z."/>
        </authorList>
    </citation>
    <scope>NUCLEOTIDE SEQUENCE [LARGE SCALE GENOMIC DNA]</scope>
    <source>
        <strain evidence="2 3">25B14_1</strain>
    </source>
</reference>
<dbReference type="Proteomes" id="UP000027037">
    <property type="component" value="Unassembled WGS sequence"/>
</dbReference>
<dbReference type="SUPFAM" id="SSF54427">
    <property type="entry name" value="NTF2-like"/>
    <property type="match status" value="1"/>
</dbReference>
<keyword evidence="3" id="KW-1185">Reference proteome</keyword>
<name>A0A062U8X5_9PROT</name>
<evidence type="ECO:0000259" key="1">
    <source>
        <dbReference type="Pfam" id="PF13474"/>
    </source>
</evidence>
<dbReference type="AlphaFoldDB" id="A0A062U8X5"/>
<gene>
    <name evidence="2" type="ORF">HY29_13695</name>
</gene>
<dbReference type="Pfam" id="PF13474">
    <property type="entry name" value="SnoaL_3"/>
    <property type="match status" value="1"/>
</dbReference>
<feature type="domain" description="SnoaL-like" evidence="1">
    <location>
        <begin position="92"/>
        <end position="172"/>
    </location>
</feature>
<dbReference type="Gene3D" id="3.10.450.50">
    <property type="match status" value="1"/>
</dbReference>
<dbReference type="PATRIC" id="fig|1280946.3.peg.1751"/>
<protein>
    <recommendedName>
        <fullName evidence="1">SnoaL-like domain-containing protein</fullName>
    </recommendedName>
</protein>
<proteinExistence type="predicted"/>
<comment type="caution">
    <text evidence="2">The sequence shown here is derived from an EMBL/GenBank/DDBJ whole genome shotgun (WGS) entry which is preliminary data.</text>
</comment>